<reference evidence="1 2" key="1">
    <citation type="submission" date="2015-03" db="EMBL/GenBank/DDBJ databases">
        <title>Complete genome sequence of Lactobacillus acetotolerans NBRC 13120.</title>
        <authorList>
            <person name="Toh H."/>
            <person name="Morita H."/>
            <person name="Fujita N."/>
        </authorList>
    </citation>
    <scope>NUCLEOTIDE SEQUENCE [LARGE SCALE GENOMIC DNA]</scope>
    <source>
        <strain evidence="1 2">NBRC 13120</strain>
    </source>
</reference>
<dbReference type="Gene3D" id="3.10.450.50">
    <property type="match status" value="1"/>
</dbReference>
<dbReference type="AlphaFoldDB" id="A0A0D6A129"/>
<dbReference type="RefSeq" id="WP_060459022.1">
    <property type="nucleotide sequence ID" value="NZ_AP014808.1"/>
</dbReference>
<dbReference type="Proteomes" id="UP000035709">
    <property type="component" value="Chromosome"/>
</dbReference>
<dbReference type="KEGG" id="lae:LBAT_0047"/>
<name>A0A0D6A129_9LACO</name>
<dbReference type="PATRIC" id="fig|1600.4.peg.47"/>
<keyword evidence="2" id="KW-1185">Reference proteome</keyword>
<dbReference type="SUPFAM" id="SSF54427">
    <property type="entry name" value="NTF2-like"/>
    <property type="match status" value="1"/>
</dbReference>
<protein>
    <recommendedName>
        <fullName evidence="3">SnoaL-like domain-containing protein</fullName>
    </recommendedName>
</protein>
<proteinExistence type="predicted"/>
<sequence length="120" mass="13904">MDQKEKIIEHYFQLSDIASKNDNALNQIINLFANNAIVKGANGIISNNHEAIVKFFKDFFKDNKELHHICHVFIKDNKYEAEWAVAGRKMSGKIFALHGFDIYKFNDQNKITFLQVKTAK</sequence>
<dbReference type="STRING" id="1600.LBAT_0047"/>
<gene>
    <name evidence="1" type="ORF">LBAT_0047</name>
</gene>
<dbReference type="OrthoDB" id="3267758at2"/>
<evidence type="ECO:0000313" key="2">
    <source>
        <dbReference type="Proteomes" id="UP000035709"/>
    </source>
</evidence>
<dbReference type="InterPro" id="IPR032710">
    <property type="entry name" value="NTF2-like_dom_sf"/>
</dbReference>
<dbReference type="EMBL" id="AP014808">
    <property type="protein sequence ID" value="BAQ56436.1"/>
    <property type="molecule type" value="Genomic_DNA"/>
</dbReference>
<evidence type="ECO:0008006" key="3">
    <source>
        <dbReference type="Google" id="ProtNLM"/>
    </source>
</evidence>
<accession>A0A0D6A129</accession>
<organism evidence="1 2">
    <name type="scientific">Lactobacillus acetotolerans</name>
    <dbReference type="NCBI Taxonomy" id="1600"/>
    <lineage>
        <taxon>Bacteria</taxon>
        <taxon>Bacillati</taxon>
        <taxon>Bacillota</taxon>
        <taxon>Bacilli</taxon>
        <taxon>Lactobacillales</taxon>
        <taxon>Lactobacillaceae</taxon>
        <taxon>Lactobacillus</taxon>
    </lineage>
</organism>
<evidence type="ECO:0000313" key="1">
    <source>
        <dbReference type="EMBL" id="BAQ56436.1"/>
    </source>
</evidence>